<sequence length="125" mass="13392">MVGFFVGAPSTFPEIPDVREFRSLPIENIQENGGMDQVGLLSLWSLSSPQGDIQQLLIVSDHQAAYDYCEHYSPDCDTAVPDVPHSQDPNPDEYVSGEGAGGLSGAQTSCLPATHRQGLSWAGQS</sequence>
<feature type="non-terminal residue" evidence="2">
    <location>
        <position position="1"/>
    </location>
</feature>
<dbReference type="Proteomes" id="UP000018936">
    <property type="component" value="Unassembled WGS sequence"/>
</dbReference>
<gene>
    <name evidence="2" type="primary">COL5A1</name>
    <name evidence="2" type="ORF">L345_11554</name>
</gene>
<protein>
    <submittedName>
        <fullName evidence="2">Collagen alpha-1(V) chain</fullName>
    </submittedName>
</protein>
<organism evidence="2 3">
    <name type="scientific">Ophiophagus hannah</name>
    <name type="common">King cobra</name>
    <name type="synonym">Naja hannah</name>
    <dbReference type="NCBI Taxonomy" id="8665"/>
    <lineage>
        <taxon>Eukaryota</taxon>
        <taxon>Metazoa</taxon>
        <taxon>Chordata</taxon>
        <taxon>Craniata</taxon>
        <taxon>Vertebrata</taxon>
        <taxon>Euteleostomi</taxon>
        <taxon>Lepidosauria</taxon>
        <taxon>Squamata</taxon>
        <taxon>Bifurcata</taxon>
        <taxon>Unidentata</taxon>
        <taxon>Episquamata</taxon>
        <taxon>Toxicofera</taxon>
        <taxon>Serpentes</taxon>
        <taxon>Colubroidea</taxon>
        <taxon>Elapidae</taxon>
        <taxon>Elapinae</taxon>
        <taxon>Ophiophagus</taxon>
    </lineage>
</organism>
<keyword evidence="2" id="KW-0176">Collagen</keyword>
<dbReference type="GO" id="GO:0005581">
    <property type="term" value="C:collagen trimer"/>
    <property type="evidence" value="ECO:0007669"/>
    <property type="project" value="UniProtKB-KW"/>
</dbReference>
<comment type="caution">
    <text evidence="2">The sequence shown here is derived from an EMBL/GenBank/DDBJ whole genome shotgun (WGS) entry which is preliminary data.</text>
</comment>
<dbReference type="OrthoDB" id="8939548at2759"/>
<keyword evidence="3" id="KW-1185">Reference proteome</keyword>
<evidence type="ECO:0000313" key="3">
    <source>
        <dbReference type="Proteomes" id="UP000018936"/>
    </source>
</evidence>
<evidence type="ECO:0000256" key="1">
    <source>
        <dbReference type="SAM" id="MobiDB-lite"/>
    </source>
</evidence>
<feature type="region of interest" description="Disordered" evidence="1">
    <location>
        <begin position="79"/>
        <end position="110"/>
    </location>
</feature>
<reference evidence="2 3" key="1">
    <citation type="journal article" date="2013" name="Proc. Natl. Acad. Sci. U.S.A.">
        <title>The king cobra genome reveals dynamic gene evolution and adaptation in the snake venom system.</title>
        <authorList>
            <person name="Vonk F.J."/>
            <person name="Casewell N.R."/>
            <person name="Henkel C.V."/>
            <person name="Heimberg A.M."/>
            <person name="Jansen H.J."/>
            <person name="McCleary R.J."/>
            <person name="Kerkkamp H.M."/>
            <person name="Vos R.A."/>
            <person name="Guerreiro I."/>
            <person name="Calvete J.J."/>
            <person name="Wuster W."/>
            <person name="Woods A.E."/>
            <person name="Logan J.M."/>
            <person name="Harrison R.A."/>
            <person name="Castoe T.A."/>
            <person name="de Koning A.P."/>
            <person name="Pollock D.D."/>
            <person name="Yandell M."/>
            <person name="Calderon D."/>
            <person name="Renjifo C."/>
            <person name="Currier R.B."/>
            <person name="Salgado D."/>
            <person name="Pla D."/>
            <person name="Sanz L."/>
            <person name="Hyder A.S."/>
            <person name="Ribeiro J.M."/>
            <person name="Arntzen J.W."/>
            <person name="van den Thillart G.E."/>
            <person name="Boetzer M."/>
            <person name="Pirovano W."/>
            <person name="Dirks R.P."/>
            <person name="Spaink H.P."/>
            <person name="Duboule D."/>
            <person name="McGlinn E."/>
            <person name="Kini R.M."/>
            <person name="Richardson M.K."/>
        </authorList>
    </citation>
    <scope>NUCLEOTIDE SEQUENCE</scope>
    <source>
        <tissue evidence="2">Blood</tissue>
    </source>
</reference>
<dbReference type="EMBL" id="AZIM01003112">
    <property type="protein sequence ID" value="ETE62689.1"/>
    <property type="molecule type" value="Genomic_DNA"/>
</dbReference>
<proteinExistence type="predicted"/>
<accession>V8NK86</accession>
<evidence type="ECO:0000313" key="2">
    <source>
        <dbReference type="EMBL" id="ETE62689.1"/>
    </source>
</evidence>
<dbReference type="AlphaFoldDB" id="V8NK86"/>
<name>V8NK86_OPHHA</name>